<dbReference type="Proteomes" id="UP000054717">
    <property type="component" value="Unassembled WGS sequence"/>
</dbReference>
<dbReference type="RefSeq" id="WP_125469674.1">
    <property type="nucleotide sequence ID" value="NZ_FCNZ02000004.1"/>
</dbReference>
<comment type="caution">
    <text evidence="1">The sequence shown here is derived from an EMBL/GenBank/DDBJ whole genome shotgun (WGS) entry which is preliminary data.</text>
</comment>
<proteinExistence type="predicted"/>
<gene>
    <name evidence="1" type="ORF">AWB66_01454</name>
</gene>
<organism evidence="1 2">
    <name type="scientific">Caballeronia telluris</name>
    <dbReference type="NCBI Taxonomy" id="326475"/>
    <lineage>
        <taxon>Bacteria</taxon>
        <taxon>Pseudomonadati</taxon>
        <taxon>Pseudomonadota</taxon>
        <taxon>Betaproteobacteria</taxon>
        <taxon>Burkholderiales</taxon>
        <taxon>Burkholderiaceae</taxon>
        <taxon>Caballeronia</taxon>
    </lineage>
</organism>
<accession>A0A158G062</accession>
<dbReference type="EMBL" id="FCNZ02000004">
    <property type="protein sequence ID" value="SAL25412.1"/>
    <property type="molecule type" value="Genomic_DNA"/>
</dbReference>
<evidence type="ECO:0000313" key="1">
    <source>
        <dbReference type="EMBL" id="SAL25412.1"/>
    </source>
</evidence>
<protein>
    <submittedName>
        <fullName evidence="1">Uncharacterized protein</fullName>
    </submittedName>
</protein>
<sequence>MTDLERAQGIVVQMELLVAAERIYPSRILVSRLDCQLAKVALDKVAPRQVAFAGIQTLSVGAYLRLKGRIDRIEEWLTQRGR</sequence>
<name>A0A158G062_9BURK</name>
<keyword evidence="2" id="KW-1185">Reference proteome</keyword>
<reference evidence="1" key="1">
    <citation type="submission" date="2016-01" db="EMBL/GenBank/DDBJ databases">
        <authorList>
            <person name="Peeters Charlotte."/>
        </authorList>
    </citation>
    <scope>NUCLEOTIDE SEQUENCE</scope>
    <source>
        <strain evidence="1">LMG 22936</strain>
    </source>
</reference>
<evidence type="ECO:0000313" key="2">
    <source>
        <dbReference type="Proteomes" id="UP000054717"/>
    </source>
</evidence>
<dbReference type="AlphaFoldDB" id="A0A158G062"/>